<accession>A0AAV7NGX2</accession>
<evidence type="ECO:0000256" key="1">
    <source>
        <dbReference type="SAM" id="MobiDB-lite"/>
    </source>
</evidence>
<feature type="region of interest" description="Disordered" evidence="1">
    <location>
        <begin position="170"/>
        <end position="226"/>
    </location>
</feature>
<feature type="compositionally biased region" description="Polar residues" evidence="1">
    <location>
        <begin position="192"/>
        <end position="204"/>
    </location>
</feature>
<organism evidence="2 3">
    <name type="scientific">Pleurodeles waltl</name>
    <name type="common">Iberian ribbed newt</name>
    <dbReference type="NCBI Taxonomy" id="8319"/>
    <lineage>
        <taxon>Eukaryota</taxon>
        <taxon>Metazoa</taxon>
        <taxon>Chordata</taxon>
        <taxon>Craniata</taxon>
        <taxon>Vertebrata</taxon>
        <taxon>Euteleostomi</taxon>
        <taxon>Amphibia</taxon>
        <taxon>Batrachia</taxon>
        <taxon>Caudata</taxon>
        <taxon>Salamandroidea</taxon>
        <taxon>Salamandridae</taxon>
        <taxon>Pleurodelinae</taxon>
        <taxon>Pleurodeles</taxon>
    </lineage>
</organism>
<evidence type="ECO:0000313" key="3">
    <source>
        <dbReference type="Proteomes" id="UP001066276"/>
    </source>
</evidence>
<protein>
    <submittedName>
        <fullName evidence="2">Uncharacterized protein</fullName>
    </submittedName>
</protein>
<name>A0AAV7NGX2_PLEWA</name>
<dbReference type="AlphaFoldDB" id="A0AAV7NGX2"/>
<proteinExistence type="predicted"/>
<keyword evidence="3" id="KW-1185">Reference proteome</keyword>
<sequence>MYKAPHFLESSAGSMPTEPSNLKSFLDRAVVAAEEADVGRDLVILVFPTQNKLSLQIDTATDDNGPLDISNLTGGLSMASLCFSAPSASSADQQVLPEGKTCQLPQGFSSLDNVKPAQNPEIEHQDLAVARLSMVGADLLTPVCTLRATRNSRQGKEDCHVVGGGGGNFYSLSDQSRDSDDASNSSSKGRETGNSSSPPTSTLRHTAIKCHERRGEGLNLGPKEKKTRKKKAQARAMSWDYTGIQQIPHRLDDLLVNPAGLEIDATKSEATLPSLGLIYQTIMAQHKQMQGDSKKARVATKQLHVAVSKIAKTCSEIGERIATTEARADVLETDLGAVAQQAAIHDTQLSDIQWKIEDFENRQRRNNLRSFIRSCVSGSATEVFVFSHVSGSLLNYV</sequence>
<dbReference type="EMBL" id="JANPWB010000012">
    <property type="protein sequence ID" value="KAJ1115403.1"/>
    <property type="molecule type" value="Genomic_DNA"/>
</dbReference>
<gene>
    <name evidence="2" type="ORF">NDU88_003627</name>
</gene>
<dbReference type="Proteomes" id="UP001066276">
    <property type="component" value="Chromosome 8"/>
</dbReference>
<reference evidence="2" key="1">
    <citation type="journal article" date="2022" name="bioRxiv">
        <title>Sequencing and chromosome-scale assembly of the giantPleurodeles waltlgenome.</title>
        <authorList>
            <person name="Brown T."/>
            <person name="Elewa A."/>
            <person name="Iarovenko S."/>
            <person name="Subramanian E."/>
            <person name="Araus A.J."/>
            <person name="Petzold A."/>
            <person name="Susuki M."/>
            <person name="Suzuki K.-i.T."/>
            <person name="Hayashi T."/>
            <person name="Toyoda A."/>
            <person name="Oliveira C."/>
            <person name="Osipova E."/>
            <person name="Leigh N.D."/>
            <person name="Simon A."/>
            <person name="Yun M.H."/>
        </authorList>
    </citation>
    <scope>NUCLEOTIDE SEQUENCE</scope>
    <source>
        <strain evidence="2">20211129_DDA</strain>
        <tissue evidence="2">Liver</tissue>
    </source>
</reference>
<comment type="caution">
    <text evidence="2">The sequence shown here is derived from an EMBL/GenBank/DDBJ whole genome shotgun (WGS) entry which is preliminary data.</text>
</comment>
<evidence type="ECO:0000313" key="2">
    <source>
        <dbReference type="EMBL" id="KAJ1115403.1"/>
    </source>
</evidence>